<name>Q0C8X8_ASPTN</name>
<dbReference type="OrthoDB" id="5153231at2759"/>
<reference evidence="2" key="1">
    <citation type="submission" date="2005-09" db="EMBL/GenBank/DDBJ databases">
        <title>Annotation of the Aspergillus terreus NIH2624 genome.</title>
        <authorList>
            <person name="Birren B.W."/>
            <person name="Lander E.S."/>
            <person name="Galagan J.E."/>
            <person name="Nusbaum C."/>
            <person name="Devon K."/>
            <person name="Henn M."/>
            <person name="Ma L.-J."/>
            <person name="Jaffe D.B."/>
            <person name="Butler J."/>
            <person name="Alvarez P."/>
            <person name="Gnerre S."/>
            <person name="Grabherr M."/>
            <person name="Kleber M."/>
            <person name="Mauceli E.W."/>
            <person name="Brockman W."/>
            <person name="Rounsley S."/>
            <person name="Young S.K."/>
            <person name="LaButti K."/>
            <person name="Pushparaj V."/>
            <person name="DeCaprio D."/>
            <person name="Crawford M."/>
            <person name="Koehrsen M."/>
            <person name="Engels R."/>
            <person name="Montgomery P."/>
            <person name="Pearson M."/>
            <person name="Howarth C."/>
            <person name="Larson L."/>
            <person name="Luoma S."/>
            <person name="White J."/>
            <person name="Alvarado L."/>
            <person name="Kodira C.D."/>
            <person name="Zeng Q."/>
            <person name="Oleary S."/>
            <person name="Yandava C."/>
            <person name="Denning D.W."/>
            <person name="Nierman W.C."/>
            <person name="Milne T."/>
            <person name="Madden K."/>
        </authorList>
    </citation>
    <scope>NUCLEOTIDE SEQUENCE [LARGE SCALE GENOMIC DNA]</scope>
    <source>
        <strain evidence="2">NIH 2624 / FGSC A1156</strain>
    </source>
</reference>
<dbReference type="OMA" id="KNECIEA"/>
<evidence type="ECO:0000313" key="1">
    <source>
        <dbReference type="EMBL" id="EAU30047.1"/>
    </source>
</evidence>
<dbReference type="STRING" id="341663.Q0C8X8"/>
<proteinExistence type="predicted"/>
<evidence type="ECO:0000313" key="2">
    <source>
        <dbReference type="Proteomes" id="UP000007963"/>
    </source>
</evidence>
<dbReference type="EMBL" id="CH476608">
    <property type="protein sequence ID" value="EAU30047.1"/>
    <property type="molecule type" value="Genomic_DNA"/>
</dbReference>
<organism evidence="1 2">
    <name type="scientific">Aspergillus terreus (strain NIH 2624 / FGSC A1156)</name>
    <dbReference type="NCBI Taxonomy" id="341663"/>
    <lineage>
        <taxon>Eukaryota</taxon>
        <taxon>Fungi</taxon>
        <taxon>Dikarya</taxon>
        <taxon>Ascomycota</taxon>
        <taxon>Pezizomycotina</taxon>
        <taxon>Eurotiomycetes</taxon>
        <taxon>Eurotiomycetidae</taxon>
        <taxon>Eurotiales</taxon>
        <taxon>Aspergillaceae</taxon>
        <taxon>Aspergillus</taxon>
        <taxon>Aspergillus subgen. Circumdati</taxon>
    </lineage>
</organism>
<dbReference type="HOGENOM" id="CLU_1331696_0_0_1"/>
<dbReference type="AlphaFoldDB" id="Q0C8X8"/>
<protein>
    <submittedName>
        <fullName evidence="1">Uncharacterized protein</fullName>
    </submittedName>
</protein>
<accession>Q0C8X8</accession>
<dbReference type="GeneID" id="4354395"/>
<gene>
    <name evidence="1" type="ORF">ATEG_09856</name>
</gene>
<dbReference type="VEuPathDB" id="FungiDB:ATEG_09856"/>
<sequence>MVSQNTGRPFKKFVKLMRQRARTGYLHWIYVPLNKNECIEAAWIRKLQDCSTIAFGPVLILRTSLRRTLTFGPQLPARIIDFYGYLPLVKDGDGTISGLFHDGLDSVSRYVSAFGVACNAQSQAGTLPLLPMDTHYEPPKVPPGKGSIACTWFMTKASLKNLVKVCWDLDLTQEVFDPVYIEKGTVDGRDYIKNIRGDTFDSRVST</sequence>
<dbReference type="RefSeq" id="XP_001218478.1">
    <property type="nucleotide sequence ID" value="XM_001218477.1"/>
</dbReference>
<dbReference type="Proteomes" id="UP000007963">
    <property type="component" value="Unassembled WGS sequence"/>
</dbReference>
<dbReference type="eggNOG" id="ENOG502RPPT">
    <property type="taxonomic scope" value="Eukaryota"/>
</dbReference>